<feature type="non-terminal residue" evidence="1">
    <location>
        <position position="241"/>
    </location>
</feature>
<dbReference type="AlphaFoldDB" id="A0A2M8Q8Q4"/>
<evidence type="ECO:0000313" key="2">
    <source>
        <dbReference type="Proteomes" id="UP000230790"/>
    </source>
</evidence>
<comment type="caution">
    <text evidence="1">The sequence shown here is derived from an EMBL/GenBank/DDBJ whole genome shotgun (WGS) entry which is preliminary data.</text>
</comment>
<evidence type="ECO:0000313" key="1">
    <source>
        <dbReference type="EMBL" id="PJF46164.1"/>
    </source>
</evidence>
<proteinExistence type="predicted"/>
<name>A0A2M8Q8Q4_9CHLR</name>
<dbReference type="SUPFAM" id="SSF52540">
    <property type="entry name" value="P-loop containing nucleoside triphosphate hydrolases"/>
    <property type="match status" value="1"/>
</dbReference>
<accession>A0A2M8Q8Q4</accession>
<gene>
    <name evidence="1" type="ORF">CUN48_15195</name>
</gene>
<dbReference type="EMBL" id="PGTN01000414">
    <property type="protein sequence ID" value="PJF46164.1"/>
    <property type="molecule type" value="Genomic_DNA"/>
</dbReference>
<dbReference type="InterPro" id="IPR027417">
    <property type="entry name" value="P-loop_NTPase"/>
</dbReference>
<organism evidence="1 2">
    <name type="scientific">Candidatus Thermofonsia Clade 3 bacterium</name>
    <dbReference type="NCBI Taxonomy" id="2364212"/>
    <lineage>
        <taxon>Bacteria</taxon>
        <taxon>Bacillati</taxon>
        <taxon>Chloroflexota</taxon>
        <taxon>Candidatus Thermofontia</taxon>
        <taxon>Candidatus Thermofonsia Clade 3</taxon>
    </lineage>
</organism>
<reference evidence="1 2" key="1">
    <citation type="submission" date="2017-11" db="EMBL/GenBank/DDBJ databases">
        <title>Evolution of Phototrophy in the Chloroflexi Phylum Driven by Horizontal Gene Transfer.</title>
        <authorList>
            <person name="Ward L.M."/>
            <person name="Hemp J."/>
            <person name="Shih P.M."/>
            <person name="Mcglynn S.E."/>
            <person name="Fischer W."/>
        </authorList>
    </citation>
    <scope>NUCLEOTIDE SEQUENCE [LARGE SCALE GENOMIC DNA]</scope>
    <source>
        <strain evidence="1">JP3_7</strain>
    </source>
</reference>
<dbReference type="InterPro" id="IPR051162">
    <property type="entry name" value="T4SS_component"/>
</dbReference>
<sequence>SGTTSLRALLYFDEVFGYFPPTAEPPSKRPLLTLLKQARAFGLGVILVTQNPVDIDYKGLTNAGTWFIGKLQAERDKERVLAGLKGALSEAGKSEPTDYSTLITKLGNRVFLMHNVHEDGPVVFHTRWAMSYLRGPLTLPQVRTLMADRLRTTASTGAQGAAAGATSSGALEALQTATLQPQGAPAGFQTTPPAVPPDVTQVYLPCKLEERDAIRVAEQRAGARIEVKGVQLLYEAGVLGA</sequence>
<dbReference type="PANTHER" id="PTHR30121:SF6">
    <property type="entry name" value="SLR6007 PROTEIN"/>
    <property type="match status" value="1"/>
</dbReference>
<dbReference type="PANTHER" id="PTHR30121">
    <property type="entry name" value="UNCHARACTERIZED PROTEIN YJGR-RELATED"/>
    <property type="match status" value="1"/>
</dbReference>
<protein>
    <recommendedName>
        <fullName evidence="3">ATP-binding protein</fullName>
    </recommendedName>
</protein>
<dbReference type="Gene3D" id="3.40.50.300">
    <property type="entry name" value="P-loop containing nucleotide triphosphate hydrolases"/>
    <property type="match status" value="1"/>
</dbReference>
<feature type="non-terminal residue" evidence="1">
    <location>
        <position position="1"/>
    </location>
</feature>
<evidence type="ECO:0008006" key="3">
    <source>
        <dbReference type="Google" id="ProtNLM"/>
    </source>
</evidence>
<dbReference type="Proteomes" id="UP000230790">
    <property type="component" value="Unassembled WGS sequence"/>
</dbReference>